<dbReference type="AlphaFoldDB" id="A0A6J2U7R5"/>
<dbReference type="Pfam" id="PF02958">
    <property type="entry name" value="EcKL"/>
    <property type="match status" value="1"/>
</dbReference>
<dbReference type="InterPro" id="IPR004119">
    <property type="entry name" value="EcKL"/>
</dbReference>
<feature type="domain" description="CHK kinase-like" evidence="1">
    <location>
        <begin position="114"/>
        <end position="304"/>
    </location>
</feature>
<organism evidence="2 3">
    <name type="scientific">Drosophila lebanonensis</name>
    <name type="common">Fruit fly</name>
    <name type="synonym">Scaptodrosophila lebanonensis</name>
    <dbReference type="NCBI Taxonomy" id="7225"/>
    <lineage>
        <taxon>Eukaryota</taxon>
        <taxon>Metazoa</taxon>
        <taxon>Ecdysozoa</taxon>
        <taxon>Arthropoda</taxon>
        <taxon>Hexapoda</taxon>
        <taxon>Insecta</taxon>
        <taxon>Pterygota</taxon>
        <taxon>Neoptera</taxon>
        <taxon>Endopterygota</taxon>
        <taxon>Diptera</taxon>
        <taxon>Brachycera</taxon>
        <taxon>Muscomorpha</taxon>
        <taxon>Ephydroidea</taxon>
        <taxon>Drosophilidae</taxon>
        <taxon>Scaptodrosophila</taxon>
    </lineage>
</organism>
<evidence type="ECO:0000313" key="2">
    <source>
        <dbReference type="Proteomes" id="UP000504634"/>
    </source>
</evidence>
<dbReference type="PANTHER" id="PTHR11012">
    <property type="entry name" value="PROTEIN KINASE-LIKE DOMAIN-CONTAINING"/>
    <property type="match status" value="1"/>
</dbReference>
<gene>
    <name evidence="3" type="primary">LOC115630695</name>
</gene>
<dbReference type="InterPro" id="IPR015897">
    <property type="entry name" value="CHK_kinase-like"/>
</dbReference>
<sequence length="390" mass="44265">MLLSRTECIRILDNLLGPSNEEKPTLLGYEVVAETNAIGYLGDYYLLLLSYAVGETSFQRQVFVKALPQKSAEPQKEAIFRKEAWLYETLLADMQAYSTVKWLANCYYTRPDLCVLEDIKLNGYVLGDMEELDETQMLQTLHALAALHAGSLIYEHKSHLNIGDVFGNHLQEVTVSPDIAWFTTGLAAVLAVLKTLPQYATPEYASFMDLKLPGILDTIYEQVSTSTMYRNVLCHRDGWAGNIFFPSKPNAPAILVDFQTCRYCPPAIDLSFSLYMNLTSSERRHLESSCIDFYYDCLTADLNHYGLDATMMLPKAELLQSYEEFRLFAAVYRAVAATIIKVPLAYITNEYKYVDRSSAILSYMQDNEQFGACMREYCGDIMEIAIEMKK</sequence>
<keyword evidence="2" id="KW-1185">Reference proteome</keyword>
<proteinExistence type="predicted"/>
<evidence type="ECO:0000313" key="3">
    <source>
        <dbReference type="RefSeq" id="XP_030383207.1"/>
    </source>
</evidence>
<name>A0A6J2U7R5_DROLE</name>
<dbReference type="Proteomes" id="UP000504634">
    <property type="component" value="Unplaced"/>
</dbReference>
<dbReference type="OrthoDB" id="6334212at2759"/>
<dbReference type="RefSeq" id="XP_030383207.1">
    <property type="nucleotide sequence ID" value="XM_030527347.1"/>
</dbReference>
<dbReference type="Gene3D" id="3.90.1200.10">
    <property type="match status" value="1"/>
</dbReference>
<dbReference type="InterPro" id="IPR011009">
    <property type="entry name" value="Kinase-like_dom_sf"/>
</dbReference>
<dbReference type="SMART" id="SM00587">
    <property type="entry name" value="CHK"/>
    <property type="match status" value="1"/>
</dbReference>
<reference evidence="3" key="1">
    <citation type="submission" date="2025-08" db="UniProtKB">
        <authorList>
            <consortium name="RefSeq"/>
        </authorList>
    </citation>
    <scope>IDENTIFICATION</scope>
    <source>
        <strain evidence="3">11010-0011.00</strain>
        <tissue evidence="3">Whole body</tissue>
    </source>
</reference>
<dbReference type="SUPFAM" id="SSF56112">
    <property type="entry name" value="Protein kinase-like (PK-like)"/>
    <property type="match status" value="1"/>
</dbReference>
<dbReference type="PANTHER" id="PTHR11012:SF59">
    <property type="entry name" value="CHK KINASE-LIKE DOMAIN-CONTAINING PROTEIN-RELATED"/>
    <property type="match status" value="1"/>
</dbReference>
<accession>A0A6J2U7R5</accession>
<dbReference type="GeneID" id="115630695"/>
<evidence type="ECO:0000259" key="1">
    <source>
        <dbReference type="SMART" id="SM00587"/>
    </source>
</evidence>
<protein>
    <submittedName>
        <fullName evidence="3">Uncharacterized protein LOC115630695</fullName>
    </submittedName>
</protein>